<dbReference type="GO" id="GO:0075733">
    <property type="term" value="P:intracellular transport of virus"/>
    <property type="evidence" value="ECO:0007669"/>
    <property type="project" value="InterPro"/>
</dbReference>
<evidence type="ECO:0000259" key="4">
    <source>
        <dbReference type="Pfam" id="PF02769"/>
    </source>
</evidence>
<dbReference type="Pfam" id="PF13507">
    <property type="entry name" value="GATase_5"/>
    <property type="match status" value="1"/>
</dbReference>
<dbReference type="InterPro" id="IPR029062">
    <property type="entry name" value="Class_I_gatase-like"/>
</dbReference>
<dbReference type="RefSeq" id="YP_238464.1">
    <property type="nucleotide sequence ID" value="NC_007016.1"/>
</dbReference>
<accession>G9JMY8</accession>
<evidence type="ECO:0000313" key="9">
    <source>
        <dbReference type="Proteomes" id="UP000124292"/>
    </source>
</evidence>
<dbReference type="InterPro" id="IPR024346">
    <property type="entry name" value="Tegument_herpes_virus_N"/>
</dbReference>
<dbReference type="EMBL" id="JN885137">
    <property type="protein sequence ID" value="AEW87855.1"/>
    <property type="molecule type" value="Genomic_DNA"/>
</dbReference>
<dbReference type="GO" id="GO:0019033">
    <property type="term" value="C:viral tegument"/>
    <property type="evidence" value="ECO:0007669"/>
    <property type="project" value="UniProtKB-SubCell"/>
</dbReference>
<evidence type="ECO:0000256" key="1">
    <source>
        <dbReference type="ARBA" id="ARBA00004535"/>
    </source>
</evidence>
<dbReference type="InterPro" id="IPR010077">
    <property type="entry name" value="Herpes_virus_tegument"/>
</dbReference>
<dbReference type="SMART" id="SM01211">
    <property type="entry name" value="GATase_5"/>
    <property type="match status" value="1"/>
</dbReference>
<dbReference type="SUPFAM" id="SSF56042">
    <property type="entry name" value="PurM C-terminal domain-like"/>
    <property type="match status" value="1"/>
</dbReference>
<dbReference type="Gene3D" id="3.90.650.10">
    <property type="entry name" value="PurM-like C-terminal domain"/>
    <property type="match status" value="1"/>
</dbReference>
<keyword evidence="3" id="KW-0946">Virion</keyword>
<dbReference type="KEGG" id="vg:3416546"/>
<dbReference type="Pfam" id="PF12818">
    <property type="entry name" value="Tegument_dsDNA"/>
    <property type="match status" value="1"/>
</dbReference>
<dbReference type="NCBIfam" id="TIGR01739">
    <property type="entry name" value="tegu_FGAM_synt"/>
    <property type="match status" value="1"/>
</dbReference>
<evidence type="ECO:0000259" key="6">
    <source>
        <dbReference type="Pfam" id="PF22689"/>
    </source>
</evidence>
<dbReference type="InterPro" id="IPR036921">
    <property type="entry name" value="PurM-like_N_sf"/>
</dbReference>
<keyword evidence="2" id="KW-0920">Virion tegument</keyword>
<dbReference type="Pfam" id="PF22689">
    <property type="entry name" value="FGAR-AT_PurM_N-like"/>
    <property type="match status" value="1"/>
</dbReference>
<evidence type="ECO:0000313" key="7">
    <source>
        <dbReference type="EMBL" id="AEW87685.1"/>
    </source>
</evidence>
<dbReference type="Proteomes" id="UP000124292">
    <property type="component" value="Genome"/>
</dbReference>
<organism evidence="8 9">
    <name type="scientific">Macaca fuscata rhadinovirus</name>
    <dbReference type="NCBI Taxonomy" id="272551"/>
    <lineage>
        <taxon>Viruses</taxon>
        <taxon>Duplodnaviria</taxon>
        <taxon>Heunggongvirae</taxon>
        <taxon>Peploviricota</taxon>
        <taxon>Herviviricetes</taxon>
        <taxon>Herpesvirales</taxon>
        <taxon>Orthoherpesviridae</taxon>
        <taxon>Gammaherpesvirinae</taxon>
        <taxon>Rhadinovirus</taxon>
        <taxon>Rhadinovirus macacinegamma11</taxon>
        <taxon>macacine gammaherpesvirus 11</taxon>
    </lineage>
</organism>
<feature type="domain" description="FGAR-AT PurM N-terminal-like" evidence="6">
    <location>
        <begin position="674"/>
        <end position="792"/>
    </location>
</feature>
<evidence type="ECO:0000259" key="5">
    <source>
        <dbReference type="Pfam" id="PF12818"/>
    </source>
</evidence>
<dbReference type="EMBL" id="JN885136">
    <property type="protein sequence ID" value="AEW87685.1"/>
    <property type="molecule type" value="Genomic_DNA"/>
</dbReference>
<protein>
    <submittedName>
        <fullName evidence="8">JM161</fullName>
    </submittedName>
</protein>
<feature type="domain" description="Tegument protein herpes virus N-terminal" evidence="5">
    <location>
        <begin position="242"/>
        <end position="513"/>
    </location>
</feature>
<gene>
    <name evidence="8" type="ORF">JM161</name>
</gene>
<comment type="subcellular location">
    <subcellularLocation>
        <location evidence="1">Virion tegument</location>
    </subcellularLocation>
</comment>
<dbReference type="SUPFAM" id="SSF55326">
    <property type="entry name" value="PurM N-terminal domain-like"/>
    <property type="match status" value="1"/>
</dbReference>
<evidence type="ECO:0000313" key="8">
    <source>
        <dbReference type="EMBL" id="AEW87855.1"/>
    </source>
</evidence>
<dbReference type="PANTHER" id="PTHR10099:SF1">
    <property type="entry name" value="PHOSPHORIBOSYLFORMYLGLYCINAMIDINE SYNTHASE"/>
    <property type="match status" value="1"/>
</dbReference>
<dbReference type="InterPro" id="IPR010918">
    <property type="entry name" value="PurM-like_C_dom"/>
</dbReference>
<dbReference type="Gene3D" id="3.40.50.880">
    <property type="match status" value="1"/>
</dbReference>
<name>G9JMY8_9GAMA</name>
<dbReference type="SUPFAM" id="SSF52317">
    <property type="entry name" value="Class I glutamine amidotransferase-like"/>
    <property type="match status" value="1"/>
</dbReference>
<dbReference type="Proteomes" id="UP000133219">
    <property type="component" value="Segment"/>
</dbReference>
<dbReference type="GO" id="GO:0006164">
    <property type="term" value="P:purine nucleotide biosynthetic process"/>
    <property type="evidence" value="ECO:0007669"/>
    <property type="project" value="TreeGrafter"/>
</dbReference>
<dbReference type="PANTHER" id="PTHR10099">
    <property type="entry name" value="PHOSPHORIBOSYLFORMYLGLYCINAMIDINE SYNTHASE"/>
    <property type="match status" value="1"/>
</dbReference>
<feature type="domain" description="PurM-like C-terminal" evidence="4">
    <location>
        <begin position="839"/>
        <end position="945"/>
    </location>
</feature>
<dbReference type="Pfam" id="PF02769">
    <property type="entry name" value="AIRS_C"/>
    <property type="match status" value="1"/>
</dbReference>
<evidence type="ECO:0000256" key="3">
    <source>
        <dbReference type="ARBA" id="ARBA00022844"/>
    </source>
</evidence>
<evidence type="ECO:0000256" key="2">
    <source>
        <dbReference type="ARBA" id="ARBA00022580"/>
    </source>
</evidence>
<dbReference type="GeneID" id="3416546"/>
<dbReference type="GO" id="GO:0043657">
    <property type="term" value="C:host cell"/>
    <property type="evidence" value="ECO:0007669"/>
    <property type="project" value="GOC"/>
</dbReference>
<sequence>MAQRTNPRWAAAALSADEEAFIHDNSDAESVLALVPEQCFSEFLLWLVTRPSDNFDNDDDDPTLGVIWQLLAPLVNYAPLETRSAHLQGHHTISLPYGPDLLRQPTTRSSELVQCLRDSGFDTALRLELARHLSCQTRRFVADRVPPGTFAALTLGALVEYDVRVQRQLPVTVQSTAWRPLPERDPICAAVMLPLQRNILPLAVQASNGNSYTVSRYAVMARRSYGCVFQRLPCENVTHIADSFTHLHSAIRTGAGALQDILFHSTLLPGGDIRSALCGFYATTPSVGAFSRARHRAINTTTTLHCQQLARTGTPVLGGFLKTVHSATTSEANVITTTSLLSCVPQAYTFLRRSLFNQPIICLGSFEPVDGDGNQRSLYLGSAAGINRINQTLSLAYEILEGPLFTSINRAHEPASTISHLGALVSRGGLRLFVSQLPPTILSQLTATPDISRETVNDILLNKFLNVSAFVVFAVLPRDTEPEPGPLDAIRRAARICGCPFAVVGETCEEPGIQFVNDLELWNPGAWPIRQPTSAEVIATFGFDEQPVSSNWLVRPEEPEEGGEQAPSPTDWGLFRLASVVDQLLRCPTVGSKEFVTRHVDRCSNGLVAQQCEVGPLGRPLSDYHIVNHTAVFTDRMARVPIHRPQPITRQDATERLGSPETWVTQGRGRLRWVGQCVAHGEQAYKMGIDAAVGARYAICEAVTNIMLAHVRRLSDITLTASVGWNPEEDQAWLLQHALFACKELCRDLSVNFAITSAGSTPCLSEELISATQQHQTVAPVPFNAVIITATAEVKSSRRRVTPDLKATGNLLVLVTFPGPHLTQGSTFEHLCLLPSPTLPDVQATHLANLFMLTESMLSRGLVVSGHDVSDGGVVVTAIEMALAGNRGLQICIPSEETPLPWLVSETPGVIFEILPQHVDEVRQACQNFDCQATVCGTVGQEGLSERIVISHNNEEVYSQTLTSVAANWTSFSDEQWYSWGPSFTPAQELYRKDYGCNRHNLGHLADVCRNSELTLFAVPSRPPAVAALIAPGAPLPRALMAAFTNVGFDVAAVSTNDLRGGNILRGFSGLTIGGNVGIEDSYVGARCAIMGLLNDPGCYGGLMAFFRRADTFSLCCGEFGFQLLGALGLLRETPHDTPGPKTPDQWDIHLEENASGNHECLWLNLHIPQTTISIMFRVLRGLVLPGWANGRYLGVRYPRDAIEYHLNQQQRIALNFHTGNPDPRMFAQHYPRNPSANSAVAAITSPDGRHLASLVDPAVVFHPWQWAYVPPELADMTISPWALAFQSLFLWCVRNRQ</sequence>
<dbReference type="InterPro" id="IPR055181">
    <property type="entry name" value="FGAR-AT_PurM_N-like"/>
</dbReference>
<dbReference type="Gene3D" id="3.30.1330.10">
    <property type="entry name" value="PurM-like, N-terminal domain"/>
    <property type="match status" value="1"/>
</dbReference>
<proteinExistence type="predicted"/>
<dbReference type="InterPro" id="IPR036676">
    <property type="entry name" value="PurM-like_C_sf"/>
</dbReference>
<dbReference type="GO" id="GO:0004642">
    <property type="term" value="F:phosphoribosylformylglycinamidine synthase activity"/>
    <property type="evidence" value="ECO:0007669"/>
    <property type="project" value="TreeGrafter"/>
</dbReference>
<reference evidence="9 10" key="1">
    <citation type="journal article" date="2013" name="J. Virol.">
        <title>Genomic characterization of Japanese macaque rhadinovirus, a novel herpesvirus isolated from a nonhuman primate with a spontaneous inflammatory demyelinating disease.</title>
        <authorList>
            <person name="Estep R.D."/>
            <person name="Hansen S.G."/>
            <person name="Rogers K.S."/>
            <person name="Axthelm M.K."/>
            <person name="Wong S.W."/>
        </authorList>
    </citation>
    <scope>NUCLEOTIDE SEQUENCE [LARGE SCALE GENOMIC DNA]</scope>
    <source>
        <strain evidence="8">12E2</strain>
        <strain evidence="7">3A1</strain>
    </source>
</reference>
<evidence type="ECO:0000313" key="10">
    <source>
        <dbReference type="Proteomes" id="UP000133219"/>
    </source>
</evidence>